<comment type="caution">
    <text evidence="10">The sequence shown here is derived from an EMBL/GenBank/DDBJ whole genome shotgun (WGS) entry which is preliminary data.</text>
</comment>
<dbReference type="Pfam" id="PF01553">
    <property type="entry name" value="Acyltransferase"/>
    <property type="match status" value="1"/>
</dbReference>
<evidence type="ECO:0000256" key="5">
    <source>
        <dbReference type="ARBA" id="ARBA00023098"/>
    </source>
</evidence>
<organism evidence="10 11">
    <name type="scientific">Rhodalgimonas zhirmunskyi</name>
    <dbReference type="NCBI Taxonomy" id="2964767"/>
    <lineage>
        <taxon>Bacteria</taxon>
        <taxon>Pseudomonadati</taxon>
        <taxon>Pseudomonadota</taxon>
        <taxon>Alphaproteobacteria</taxon>
        <taxon>Rhodobacterales</taxon>
        <taxon>Roseobacteraceae</taxon>
        <taxon>Rhodalgimonas</taxon>
    </lineage>
</organism>
<evidence type="ECO:0000313" key="10">
    <source>
        <dbReference type="EMBL" id="MDQ2093038.1"/>
    </source>
</evidence>
<keyword evidence="6 8" id="KW-0472">Membrane</keyword>
<dbReference type="PANTHER" id="PTHR23063:SF52">
    <property type="entry name" value="LYSOPHOSPHATIDYLCHOLINE ACYLTRANSFERASE"/>
    <property type="match status" value="1"/>
</dbReference>
<evidence type="ECO:0000313" key="11">
    <source>
        <dbReference type="Proteomes" id="UP001227162"/>
    </source>
</evidence>
<protein>
    <submittedName>
        <fullName evidence="10">1-acyl-sn-glycerol-3-phosphate acyltransferase</fullName>
    </submittedName>
</protein>
<dbReference type="AlphaFoldDB" id="A0AAJ1X375"/>
<evidence type="ECO:0000256" key="2">
    <source>
        <dbReference type="ARBA" id="ARBA00022679"/>
    </source>
</evidence>
<feature type="domain" description="Phospholipid/glycerol acyltransferase" evidence="9">
    <location>
        <begin position="88"/>
        <end position="203"/>
    </location>
</feature>
<dbReference type="EMBL" id="JANFFA010000001">
    <property type="protein sequence ID" value="MDQ2093038.1"/>
    <property type="molecule type" value="Genomic_DNA"/>
</dbReference>
<dbReference type="SUPFAM" id="SSF69593">
    <property type="entry name" value="Glycerol-3-phosphate (1)-acyltransferase"/>
    <property type="match status" value="1"/>
</dbReference>
<feature type="transmembrane region" description="Helical" evidence="8">
    <location>
        <begin position="22"/>
        <end position="46"/>
    </location>
</feature>
<evidence type="ECO:0000256" key="7">
    <source>
        <dbReference type="ARBA" id="ARBA00023315"/>
    </source>
</evidence>
<accession>A0AAJ1X375</accession>
<dbReference type="PANTHER" id="PTHR23063">
    <property type="entry name" value="PHOSPHOLIPID ACYLTRANSFERASE"/>
    <property type="match status" value="1"/>
</dbReference>
<sequence length="278" mass="31773">MLWKGEAEPVFPPLSAGDWLRVAWRGPLLVVVFLGGFAVLMLLRLIERPLFGLHRPWTPWIVQFATRSAFSILRIKHRVIGERMRERGAIVANHGSWLDIFALNARKRVYFVSKAEVAKWPVIGMLARGVGTVFINRNPREAKAQQEIFEARLLAGHKLTFFPEGTSSDGRRVLPFKSTLFQAFFTDDLRPYMYIQPVTLIYRAPEGEDPRFYGWWGDMEFGPHFLRVLAARRQGSVTLRYHPPLRVAEFAGRKELAARAEEIVRSGFPEDILALTAG</sequence>
<name>A0AAJ1X375_9RHOB</name>
<dbReference type="CDD" id="cd07989">
    <property type="entry name" value="LPLAT_AGPAT-like"/>
    <property type="match status" value="1"/>
</dbReference>
<reference evidence="10" key="1">
    <citation type="submission" date="2022-07" db="EMBL/GenBank/DDBJ databases">
        <authorList>
            <person name="Otstavnykh N."/>
            <person name="Isaeva M."/>
            <person name="Bystritskaya E."/>
        </authorList>
    </citation>
    <scope>NUCLEOTIDE SEQUENCE</scope>
    <source>
        <strain evidence="10">10Alg 79</strain>
    </source>
</reference>
<keyword evidence="4 8" id="KW-1133">Transmembrane helix</keyword>
<keyword evidence="7 10" id="KW-0012">Acyltransferase</keyword>
<dbReference type="InterPro" id="IPR002123">
    <property type="entry name" value="Plipid/glycerol_acylTrfase"/>
</dbReference>
<reference evidence="10" key="2">
    <citation type="submission" date="2023-04" db="EMBL/GenBank/DDBJ databases">
        <title>'Rhodoalgimonas zhirmunskyi' gen. nov., isolated from a red alga.</title>
        <authorList>
            <person name="Nedashkovskaya O.I."/>
            <person name="Otstavnykh N.Y."/>
            <person name="Bystritskaya E.P."/>
            <person name="Balabanova L.A."/>
            <person name="Isaeva M.P."/>
        </authorList>
    </citation>
    <scope>NUCLEOTIDE SEQUENCE</scope>
    <source>
        <strain evidence="10">10Alg 79</strain>
    </source>
</reference>
<proteinExistence type="predicted"/>
<gene>
    <name evidence="10" type="ORF">NOI20_02835</name>
</gene>
<keyword evidence="3 8" id="KW-0812">Transmembrane</keyword>
<comment type="subcellular location">
    <subcellularLocation>
        <location evidence="1">Membrane</location>
    </subcellularLocation>
</comment>
<evidence type="ECO:0000256" key="1">
    <source>
        <dbReference type="ARBA" id="ARBA00004370"/>
    </source>
</evidence>
<dbReference type="RefSeq" id="WP_317624640.1">
    <property type="nucleotide sequence ID" value="NZ_JANFFA010000001.1"/>
</dbReference>
<keyword evidence="5" id="KW-0443">Lipid metabolism</keyword>
<dbReference type="Proteomes" id="UP001227162">
    <property type="component" value="Unassembled WGS sequence"/>
</dbReference>
<keyword evidence="2" id="KW-0808">Transferase</keyword>
<evidence type="ECO:0000256" key="4">
    <source>
        <dbReference type="ARBA" id="ARBA00022989"/>
    </source>
</evidence>
<dbReference type="GO" id="GO:0016746">
    <property type="term" value="F:acyltransferase activity"/>
    <property type="evidence" value="ECO:0007669"/>
    <property type="project" value="UniProtKB-KW"/>
</dbReference>
<dbReference type="GO" id="GO:0006629">
    <property type="term" value="P:lipid metabolic process"/>
    <property type="evidence" value="ECO:0007669"/>
    <property type="project" value="UniProtKB-KW"/>
</dbReference>
<dbReference type="SMART" id="SM00563">
    <property type="entry name" value="PlsC"/>
    <property type="match status" value="1"/>
</dbReference>
<evidence type="ECO:0000259" key="9">
    <source>
        <dbReference type="SMART" id="SM00563"/>
    </source>
</evidence>
<evidence type="ECO:0000256" key="6">
    <source>
        <dbReference type="ARBA" id="ARBA00023136"/>
    </source>
</evidence>
<keyword evidence="11" id="KW-1185">Reference proteome</keyword>
<dbReference type="GO" id="GO:0016020">
    <property type="term" value="C:membrane"/>
    <property type="evidence" value="ECO:0007669"/>
    <property type="project" value="UniProtKB-SubCell"/>
</dbReference>
<evidence type="ECO:0000256" key="3">
    <source>
        <dbReference type="ARBA" id="ARBA00022692"/>
    </source>
</evidence>
<evidence type="ECO:0000256" key="8">
    <source>
        <dbReference type="SAM" id="Phobius"/>
    </source>
</evidence>